<sequence>MANVNVSRTTLEDTARRRSTVRVLGGLETDHAPRAYQDTMESTARRFIAFTASQAVWKPNVSVRTRTQERSVTN</sequence>
<reference evidence="1 2" key="1">
    <citation type="submission" date="2014-03" db="EMBL/GenBank/DDBJ databases">
        <title>Draft genome of the hookworm Oesophagostomum dentatum.</title>
        <authorList>
            <person name="Mitreva M."/>
        </authorList>
    </citation>
    <scope>NUCLEOTIDE SEQUENCE [LARGE SCALE GENOMIC DNA]</scope>
    <source>
        <strain evidence="1 2">OD-Hann</strain>
    </source>
</reference>
<evidence type="ECO:0000313" key="1">
    <source>
        <dbReference type="EMBL" id="KHJ97881.1"/>
    </source>
</evidence>
<accession>A0A0B1TP42</accession>
<dbReference type="AlphaFoldDB" id="A0A0B1TP42"/>
<name>A0A0B1TP42_OESDE</name>
<proteinExistence type="predicted"/>
<dbReference type="EMBL" id="KN549385">
    <property type="protein sequence ID" value="KHJ97881.1"/>
    <property type="molecule type" value="Genomic_DNA"/>
</dbReference>
<dbReference type="Proteomes" id="UP000053660">
    <property type="component" value="Unassembled WGS sequence"/>
</dbReference>
<keyword evidence="2" id="KW-1185">Reference proteome</keyword>
<organism evidence="1 2">
    <name type="scientific">Oesophagostomum dentatum</name>
    <name type="common">Nodular worm</name>
    <dbReference type="NCBI Taxonomy" id="61180"/>
    <lineage>
        <taxon>Eukaryota</taxon>
        <taxon>Metazoa</taxon>
        <taxon>Ecdysozoa</taxon>
        <taxon>Nematoda</taxon>
        <taxon>Chromadorea</taxon>
        <taxon>Rhabditida</taxon>
        <taxon>Rhabditina</taxon>
        <taxon>Rhabditomorpha</taxon>
        <taxon>Strongyloidea</taxon>
        <taxon>Strongylidae</taxon>
        <taxon>Oesophagostomum</taxon>
    </lineage>
</organism>
<protein>
    <submittedName>
        <fullName evidence="1">Uncharacterized protein</fullName>
    </submittedName>
</protein>
<evidence type="ECO:0000313" key="2">
    <source>
        <dbReference type="Proteomes" id="UP000053660"/>
    </source>
</evidence>
<gene>
    <name evidence="1" type="ORF">OESDEN_02132</name>
</gene>